<feature type="non-terminal residue" evidence="1">
    <location>
        <position position="67"/>
    </location>
</feature>
<protein>
    <recommendedName>
        <fullName evidence="3">G protein-coupled receptor</fullName>
    </recommendedName>
</protein>
<keyword evidence="2" id="KW-1185">Reference proteome</keyword>
<proteinExistence type="predicted"/>
<dbReference type="AlphaFoldDB" id="A0AAV5SJZ7"/>
<feature type="non-terminal residue" evidence="1">
    <location>
        <position position="1"/>
    </location>
</feature>
<comment type="caution">
    <text evidence="1">The sequence shown here is derived from an EMBL/GenBank/DDBJ whole genome shotgun (WGS) entry which is preliminary data.</text>
</comment>
<organism evidence="1 2">
    <name type="scientific">Pristionchus entomophagus</name>
    <dbReference type="NCBI Taxonomy" id="358040"/>
    <lineage>
        <taxon>Eukaryota</taxon>
        <taxon>Metazoa</taxon>
        <taxon>Ecdysozoa</taxon>
        <taxon>Nematoda</taxon>
        <taxon>Chromadorea</taxon>
        <taxon>Rhabditida</taxon>
        <taxon>Rhabditina</taxon>
        <taxon>Diplogasteromorpha</taxon>
        <taxon>Diplogasteroidea</taxon>
        <taxon>Neodiplogasteridae</taxon>
        <taxon>Pristionchus</taxon>
    </lineage>
</organism>
<gene>
    <name evidence="1" type="ORF">PENTCL1PPCAC_5578</name>
</gene>
<evidence type="ECO:0000313" key="2">
    <source>
        <dbReference type="Proteomes" id="UP001432027"/>
    </source>
</evidence>
<evidence type="ECO:0008006" key="3">
    <source>
        <dbReference type="Google" id="ProtNLM"/>
    </source>
</evidence>
<sequence length="67" mass="7575">FIYVLVSAEACRTIEYIIHVQVVNITIAHNILFFLGLLTNICSQFFLGAEFNKYAGVIWMCTCVELG</sequence>
<dbReference type="EMBL" id="BTSX01000002">
    <property type="protein sequence ID" value="GMS83403.1"/>
    <property type="molecule type" value="Genomic_DNA"/>
</dbReference>
<name>A0AAV5SJZ7_9BILA</name>
<reference evidence="1" key="1">
    <citation type="submission" date="2023-10" db="EMBL/GenBank/DDBJ databases">
        <title>Genome assembly of Pristionchus species.</title>
        <authorList>
            <person name="Yoshida K."/>
            <person name="Sommer R.J."/>
        </authorList>
    </citation>
    <scope>NUCLEOTIDE SEQUENCE</scope>
    <source>
        <strain evidence="1">RS0144</strain>
    </source>
</reference>
<evidence type="ECO:0000313" key="1">
    <source>
        <dbReference type="EMBL" id="GMS83403.1"/>
    </source>
</evidence>
<accession>A0AAV5SJZ7</accession>
<dbReference type="Proteomes" id="UP001432027">
    <property type="component" value="Unassembled WGS sequence"/>
</dbReference>